<dbReference type="EMBL" id="JBHTOG010000020">
    <property type="protein sequence ID" value="MFD1432008.1"/>
    <property type="molecule type" value="Genomic_DNA"/>
</dbReference>
<name>A0ABW4CPQ6_9LACO</name>
<evidence type="ECO:0000259" key="3">
    <source>
        <dbReference type="Pfam" id="PF09860"/>
    </source>
</evidence>
<dbReference type="Gene3D" id="1.10.10.10">
    <property type="entry name" value="Winged helix-like DNA-binding domain superfamily/Winged helix DNA-binding domain"/>
    <property type="match status" value="1"/>
</dbReference>
<keyword evidence="5" id="KW-1185">Reference proteome</keyword>
<evidence type="ECO:0000256" key="1">
    <source>
        <dbReference type="ARBA" id="ARBA00023015"/>
    </source>
</evidence>
<evidence type="ECO:0000256" key="2">
    <source>
        <dbReference type="ARBA" id="ARBA00023163"/>
    </source>
</evidence>
<proteinExistence type="predicted"/>
<evidence type="ECO:0000313" key="5">
    <source>
        <dbReference type="Proteomes" id="UP001597192"/>
    </source>
</evidence>
<accession>A0ABW4CPQ6</accession>
<dbReference type="InterPro" id="IPR016032">
    <property type="entry name" value="Sig_transdc_resp-reg_C-effctor"/>
</dbReference>
<comment type="caution">
    <text evidence="4">The sequence shown here is derived from an EMBL/GenBank/DDBJ whole genome shotgun (WGS) entry which is preliminary data.</text>
</comment>
<protein>
    <submittedName>
        <fullName evidence="4">DUF2087 domain-containing protein</fullName>
    </submittedName>
</protein>
<dbReference type="Proteomes" id="UP001597192">
    <property type="component" value="Unassembled WGS sequence"/>
</dbReference>
<evidence type="ECO:0000313" key="4">
    <source>
        <dbReference type="EMBL" id="MFD1432008.1"/>
    </source>
</evidence>
<dbReference type="SUPFAM" id="SSF46894">
    <property type="entry name" value="C-terminal effector domain of the bipartite response regulators"/>
    <property type="match status" value="1"/>
</dbReference>
<dbReference type="RefSeq" id="WP_125696004.1">
    <property type="nucleotide sequence ID" value="NZ_JBHTOG010000020.1"/>
</dbReference>
<reference evidence="5" key="1">
    <citation type="journal article" date="2019" name="Int. J. Syst. Evol. Microbiol.">
        <title>The Global Catalogue of Microorganisms (GCM) 10K type strain sequencing project: providing services to taxonomists for standard genome sequencing and annotation.</title>
        <authorList>
            <consortium name="The Broad Institute Genomics Platform"/>
            <consortium name="The Broad Institute Genome Sequencing Center for Infectious Disease"/>
            <person name="Wu L."/>
            <person name="Ma J."/>
        </authorList>
    </citation>
    <scope>NUCLEOTIDE SEQUENCE [LARGE SCALE GENOMIC DNA]</scope>
    <source>
        <strain evidence="5">CCM 8947</strain>
    </source>
</reference>
<dbReference type="InterPro" id="IPR018656">
    <property type="entry name" value="DUF2087"/>
</dbReference>
<dbReference type="InterPro" id="IPR036388">
    <property type="entry name" value="WH-like_DNA-bd_sf"/>
</dbReference>
<keyword evidence="1" id="KW-0805">Transcription regulation</keyword>
<sequence length="233" mass="26756">MDPLTLTTEALAQGYHQVGDLWVCLYCSYTTPSRESITAHVQQAHGGADHAILATTDKYNTLTATQQTLLAAFAAGESDAQIAAKLQVSLATVRHQRFTFREKAKQARLYLAQYQAGFGQVKPQPWLPMPPGVERQDARFKITAAEYQTIVDKFFDEENGRLTLTRLPKGQKKIIAVLYRLRQEFIFDRQYSRTEVDQLLNAIFPDHTTLKRYLVDYQFLARTADERTYWRIF</sequence>
<dbReference type="Pfam" id="PF09860">
    <property type="entry name" value="DUF2087"/>
    <property type="match status" value="1"/>
</dbReference>
<keyword evidence="2" id="KW-0804">Transcription</keyword>
<feature type="domain" description="DUF2087" evidence="3">
    <location>
        <begin position="164"/>
        <end position="231"/>
    </location>
</feature>
<organism evidence="4 5">
    <name type="scientific">Lacticaseibacillus yichunensis</name>
    <dbReference type="NCBI Taxonomy" id="2486015"/>
    <lineage>
        <taxon>Bacteria</taxon>
        <taxon>Bacillati</taxon>
        <taxon>Bacillota</taxon>
        <taxon>Bacilli</taxon>
        <taxon>Lactobacillales</taxon>
        <taxon>Lactobacillaceae</taxon>
        <taxon>Lacticaseibacillus</taxon>
    </lineage>
</organism>
<gene>
    <name evidence="4" type="ORF">ACFQ47_04845</name>
</gene>